<evidence type="ECO:0000313" key="1">
    <source>
        <dbReference type="EMBL" id="KAG2890095.1"/>
    </source>
</evidence>
<organism evidence="1 2">
    <name type="scientific">Phytophthora cactorum</name>
    <dbReference type="NCBI Taxonomy" id="29920"/>
    <lineage>
        <taxon>Eukaryota</taxon>
        <taxon>Sar</taxon>
        <taxon>Stramenopiles</taxon>
        <taxon>Oomycota</taxon>
        <taxon>Peronosporomycetes</taxon>
        <taxon>Peronosporales</taxon>
        <taxon>Peronosporaceae</taxon>
        <taxon>Phytophthora</taxon>
    </lineage>
</organism>
<evidence type="ECO:0000313" key="2">
    <source>
        <dbReference type="Proteomes" id="UP000736787"/>
    </source>
</evidence>
<name>A0A8T1KBY8_9STRA</name>
<comment type="caution">
    <text evidence="1">The sequence shown here is derived from an EMBL/GenBank/DDBJ whole genome shotgun (WGS) entry which is preliminary data.</text>
</comment>
<protein>
    <submittedName>
        <fullName evidence="1">Uncharacterized protein</fullName>
    </submittedName>
</protein>
<accession>A0A8T1KBY8</accession>
<dbReference type="EMBL" id="RCMK01001673">
    <property type="protein sequence ID" value="KAG2890095.1"/>
    <property type="molecule type" value="Genomic_DNA"/>
</dbReference>
<dbReference type="AlphaFoldDB" id="A0A8T1KBY8"/>
<dbReference type="Proteomes" id="UP000736787">
    <property type="component" value="Unassembled WGS sequence"/>
</dbReference>
<proteinExistence type="predicted"/>
<gene>
    <name evidence="1" type="ORF">PC117_g24550</name>
</gene>
<sequence length="52" mass="5883">MHANNGTVAENCIIERGGWQLNRVNKAFGYMLGTTQTDQQVSRVLSCWEPKE</sequence>
<reference evidence="1" key="1">
    <citation type="submission" date="2018-10" db="EMBL/GenBank/DDBJ databases">
        <title>Effector identification in a new, highly contiguous assembly of the strawberry crown rot pathogen Phytophthora cactorum.</title>
        <authorList>
            <person name="Armitage A.D."/>
            <person name="Nellist C.F."/>
            <person name="Bates H."/>
            <person name="Vickerstaff R.J."/>
            <person name="Harrison R.J."/>
        </authorList>
    </citation>
    <scope>NUCLEOTIDE SEQUENCE</scope>
    <source>
        <strain evidence="1">4040</strain>
    </source>
</reference>